<organism evidence="2 3">
    <name type="scientific">Thiohalorhabdus methylotrophus</name>
    <dbReference type="NCBI Taxonomy" id="3242694"/>
    <lineage>
        <taxon>Bacteria</taxon>
        <taxon>Pseudomonadati</taxon>
        <taxon>Pseudomonadota</taxon>
        <taxon>Gammaproteobacteria</taxon>
        <taxon>Thiohalorhabdales</taxon>
        <taxon>Thiohalorhabdaceae</taxon>
        <taxon>Thiohalorhabdus</taxon>
    </lineage>
</organism>
<dbReference type="NCBIfam" id="TIGR02001">
    <property type="entry name" value="gcw_chp"/>
    <property type="match status" value="1"/>
</dbReference>
<evidence type="ECO:0000313" key="3">
    <source>
        <dbReference type="Proteomes" id="UP001575181"/>
    </source>
</evidence>
<dbReference type="InterPro" id="IPR010239">
    <property type="entry name" value="CHP02001"/>
</dbReference>
<reference evidence="2 3" key="1">
    <citation type="submission" date="2024-08" db="EMBL/GenBank/DDBJ databases">
        <title>Whole-genome sequencing of halo(alkali)philic microorganisms from hypersaline lakes.</title>
        <authorList>
            <person name="Sorokin D.Y."/>
            <person name="Merkel A.Y."/>
            <person name="Messina E."/>
            <person name="Yakimov M."/>
        </authorList>
    </citation>
    <scope>NUCLEOTIDE SEQUENCE [LARGE SCALE GENOMIC DNA]</scope>
    <source>
        <strain evidence="2 3">Cl-TMA</strain>
    </source>
</reference>
<comment type="caution">
    <text evidence="2">The sequence shown here is derived from an EMBL/GenBank/DDBJ whole genome shotgun (WGS) entry which is preliminary data.</text>
</comment>
<evidence type="ECO:0000313" key="2">
    <source>
        <dbReference type="EMBL" id="MFA9459798.1"/>
    </source>
</evidence>
<dbReference type="Proteomes" id="UP001575181">
    <property type="component" value="Unassembled WGS sequence"/>
</dbReference>
<feature type="chain" id="PRO_5046397376" evidence="1">
    <location>
        <begin position="28"/>
        <end position="242"/>
    </location>
</feature>
<gene>
    <name evidence="2" type="ORF">ACERLL_03030</name>
</gene>
<dbReference type="RefSeq" id="WP_373654585.1">
    <property type="nucleotide sequence ID" value="NZ_JBGUAW010000002.1"/>
</dbReference>
<protein>
    <submittedName>
        <fullName evidence="2">TorF family putative porin</fullName>
    </submittedName>
</protein>
<dbReference type="Pfam" id="PF09694">
    <property type="entry name" value="Gcw_chp"/>
    <property type="match status" value="1"/>
</dbReference>
<dbReference type="EMBL" id="JBGUAW010000002">
    <property type="protein sequence ID" value="MFA9459798.1"/>
    <property type="molecule type" value="Genomic_DNA"/>
</dbReference>
<sequence>MAKHCPSRFVPFGASVVLLAGAATAHAELTGNVGVSNNYIWRGVTQTNDEPAVSGGIDYAHESGFYAGTWISNVDFSDTTTASDSSPASKNEIEQDWYVGYGGAVSDFSYDLGYALFTYPLSDNADFGEVYGSVGYSYLSVGAAYTVNSQVEGESQFMEGDLYYSATLDIPIAGDFGVSATYGHYEFDEVSDASYDHYNLYLTKGNFSFGVEKNDQDGEYPAGKDADDPRVVVSWSHSTDLL</sequence>
<evidence type="ECO:0000256" key="1">
    <source>
        <dbReference type="SAM" id="SignalP"/>
    </source>
</evidence>
<accession>A0ABV4TRD2</accession>
<keyword evidence="1" id="KW-0732">Signal</keyword>
<name>A0ABV4TRD2_9GAMM</name>
<proteinExistence type="predicted"/>
<feature type="signal peptide" evidence="1">
    <location>
        <begin position="1"/>
        <end position="27"/>
    </location>
</feature>
<keyword evidence="3" id="KW-1185">Reference proteome</keyword>